<dbReference type="InterPro" id="IPR029044">
    <property type="entry name" value="Nucleotide-diphossugar_trans"/>
</dbReference>
<evidence type="ECO:0000256" key="10">
    <source>
        <dbReference type="SAM" id="SignalP"/>
    </source>
</evidence>
<keyword evidence="5" id="KW-0735">Signal-anchor</keyword>
<keyword evidence="7" id="KW-0333">Golgi apparatus</keyword>
<evidence type="ECO:0000256" key="7">
    <source>
        <dbReference type="ARBA" id="ARBA00023034"/>
    </source>
</evidence>
<evidence type="ECO:0000256" key="6">
    <source>
        <dbReference type="ARBA" id="ARBA00022989"/>
    </source>
</evidence>
<evidence type="ECO:0000256" key="4">
    <source>
        <dbReference type="ARBA" id="ARBA00022692"/>
    </source>
</evidence>
<keyword evidence="3" id="KW-0808">Transferase</keyword>
<evidence type="ECO:0000313" key="12">
    <source>
        <dbReference type="WBParaSite" id="maker-uti_cns_0000956-snap-gene-0.5-mRNA-1"/>
    </source>
</evidence>
<protein>
    <submittedName>
        <fullName evidence="12">LARGE xylosyl- and glucuronyltransferase 2</fullName>
    </submittedName>
</protein>
<organism evidence="11 12">
    <name type="scientific">Macrostomum lignano</name>
    <dbReference type="NCBI Taxonomy" id="282301"/>
    <lineage>
        <taxon>Eukaryota</taxon>
        <taxon>Metazoa</taxon>
        <taxon>Spiralia</taxon>
        <taxon>Lophotrochozoa</taxon>
        <taxon>Platyhelminthes</taxon>
        <taxon>Rhabditophora</taxon>
        <taxon>Macrostomorpha</taxon>
        <taxon>Macrostomida</taxon>
        <taxon>Macrostomidae</taxon>
        <taxon>Macrostomum</taxon>
    </lineage>
</organism>
<evidence type="ECO:0000256" key="9">
    <source>
        <dbReference type="ARBA" id="ARBA00023180"/>
    </source>
</evidence>
<evidence type="ECO:0000256" key="2">
    <source>
        <dbReference type="ARBA" id="ARBA00022676"/>
    </source>
</evidence>
<dbReference type="PANTHER" id="PTHR12270">
    <property type="entry name" value="GLYCOSYLTRANSFERASE-RELATED"/>
    <property type="match status" value="1"/>
</dbReference>
<dbReference type="FunFam" id="3.90.550.10:FF:000016">
    <property type="entry name" value="LARGE xylosyl- and glucuronyltransferase 2"/>
    <property type="match status" value="1"/>
</dbReference>
<evidence type="ECO:0000256" key="8">
    <source>
        <dbReference type="ARBA" id="ARBA00023136"/>
    </source>
</evidence>
<dbReference type="Proteomes" id="UP000095280">
    <property type="component" value="Unplaced"/>
</dbReference>
<dbReference type="Gene3D" id="3.90.550.10">
    <property type="entry name" value="Spore Coat Polysaccharide Biosynthesis Protein SpsA, Chain A"/>
    <property type="match status" value="1"/>
</dbReference>
<dbReference type="SUPFAM" id="SSF53448">
    <property type="entry name" value="Nucleotide-diphospho-sugar transferases"/>
    <property type="match status" value="2"/>
</dbReference>
<keyword evidence="8" id="KW-0472">Membrane</keyword>
<dbReference type="Pfam" id="PF13896">
    <property type="entry name" value="Glyco_transf_49"/>
    <property type="match status" value="1"/>
</dbReference>
<dbReference type="FunFam" id="3.90.550.10:FF:000229">
    <property type="entry name" value="Glycosyltransferase-like protein LARGE"/>
    <property type="match status" value="1"/>
</dbReference>
<dbReference type="PANTHER" id="PTHR12270:SF25">
    <property type="entry name" value="GLYCOSYLTRANSFERASE-LIKE PROTEIN LARGE"/>
    <property type="match status" value="1"/>
</dbReference>
<dbReference type="GO" id="GO:0035269">
    <property type="term" value="P:protein O-linked glycosylation via mannose"/>
    <property type="evidence" value="ECO:0007669"/>
    <property type="project" value="TreeGrafter"/>
</dbReference>
<feature type="signal peptide" evidence="10">
    <location>
        <begin position="1"/>
        <end position="35"/>
    </location>
</feature>
<dbReference type="GO" id="GO:0000139">
    <property type="term" value="C:Golgi membrane"/>
    <property type="evidence" value="ECO:0007669"/>
    <property type="project" value="UniProtKB-SubCell"/>
</dbReference>
<dbReference type="WBParaSite" id="maker-uti_cns_0000956-snap-gene-0.5-mRNA-1">
    <property type="protein sequence ID" value="maker-uti_cns_0000956-snap-gene-0.5-mRNA-1"/>
    <property type="gene ID" value="maker-uti_cns_0000956-snap-gene-0.5"/>
</dbReference>
<evidence type="ECO:0000256" key="3">
    <source>
        <dbReference type="ARBA" id="ARBA00022679"/>
    </source>
</evidence>
<keyword evidence="11" id="KW-1185">Reference proteome</keyword>
<dbReference type="Pfam" id="PF01501">
    <property type="entry name" value="Glyco_transf_8"/>
    <property type="match status" value="1"/>
</dbReference>
<dbReference type="GO" id="GO:0042285">
    <property type="term" value="F:xylosyltransferase activity"/>
    <property type="evidence" value="ECO:0007669"/>
    <property type="project" value="UniProtKB-ARBA"/>
</dbReference>
<accession>A0A1I8G5P0</accession>
<dbReference type="GO" id="GO:0015020">
    <property type="term" value="F:glucuronosyltransferase activity"/>
    <property type="evidence" value="ECO:0007669"/>
    <property type="project" value="TreeGrafter"/>
</dbReference>
<name>A0A1I8G5P0_9PLAT</name>
<dbReference type="InterPro" id="IPR051292">
    <property type="entry name" value="Xyl/GlcA_transferase"/>
</dbReference>
<keyword evidence="4" id="KW-0812">Transmembrane</keyword>
<keyword evidence="2" id="KW-0328">Glycosyltransferase</keyword>
<dbReference type="AlphaFoldDB" id="A0A1I8G5P0"/>
<evidence type="ECO:0000256" key="5">
    <source>
        <dbReference type="ARBA" id="ARBA00022968"/>
    </source>
</evidence>
<keyword evidence="6" id="KW-1133">Transmembrane helix</keyword>
<reference evidence="12" key="1">
    <citation type="submission" date="2016-11" db="UniProtKB">
        <authorList>
            <consortium name="WormBaseParasite"/>
        </authorList>
    </citation>
    <scope>IDENTIFICATION</scope>
</reference>
<comment type="subcellular location">
    <subcellularLocation>
        <location evidence="1">Golgi apparatus membrane</location>
        <topology evidence="1">Single-pass type II membrane protein</topology>
    </subcellularLocation>
</comment>
<evidence type="ECO:0000256" key="1">
    <source>
        <dbReference type="ARBA" id="ARBA00004323"/>
    </source>
</evidence>
<feature type="chain" id="PRO_5009319086" evidence="10">
    <location>
        <begin position="36"/>
        <end position="719"/>
    </location>
</feature>
<dbReference type="InterPro" id="IPR002495">
    <property type="entry name" value="Glyco_trans_8"/>
</dbReference>
<proteinExistence type="predicted"/>
<evidence type="ECO:0000313" key="11">
    <source>
        <dbReference type="Proteomes" id="UP000095280"/>
    </source>
</evidence>
<keyword evidence="10" id="KW-0732">Signal</keyword>
<sequence length="719" mass="81074">MRLPFSVRRRGRLLSALLAGCSLLCLLSIARDGSAGRAASSSPDCQCEIVGSLGVASAAGSGANASLAAGPSLTPGRQQLDCQAIHVALIVGGQTATRYAVTVVKSVLFHRSTPIHLHLVTAGRAKRVLKTLFRTWRIPHLRVDYYDTATDQVSWLSNTHYSGVYGLLKLTLPSVLPRSLERVIVLDTDVAVTADPLQLWQLFGQLAERPGLAIGLADNLSDWYLSGKAGVWPALGRGFNTGVMLMHLARLRAWGWDRRWPAVARECAAKHGPAQLADQDVINALVRRHPGLLYRIPCYWNVQLGDHTQPELCYRSPANLPSVRILHWNSPLKVWGARRHRFAQHFHTLYMTYLDYDGGLLRRRLFACPDDGAEDDQDQLLAEDASGANSLAGPAAAGVSAGDECYEMRAEQRLVRRTHLYYLEYNYTAQGPHDVTLVSQLSLDRVQLLESLSRHWAGPISLCIYVTDAEAHQLATFVESSQVLRHRRNIAYHLLMKEGQFYPVNRLRNVAMENAVTDFVFLLDFDFLPSLGLYEHLRSEIARFSAQQRQQRVALIVPAFETFQYKLQFPASKAELLSRLNLGEIVPFRQEVFREGHRATDFTRWKSATQSYPVTWQADFEPYVVIGRDAARFDTRFVGFGWNKVSFIMQLDILGFAFRVLPNAFIVHLPHAPSLDVARFRFIPEYRHCINTLKVEYIKYLAKRHGVRALKYLSFRRDA</sequence>
<keyword evidence="9" id="KW-0325">Glycoprotein</keyword>